<evidence type="ECO:0000313" key="2">
    <source>
        <dbReference type="EMBL" id="MFB9074448.1"/>
    </source>
</evidence>
<reference evidence="2 3" key="1">
    <citation type="submission" date="2024-09" db="EMBL/GenBank/DDBJ databases">
        <authorList>
            <person name="Sun Q."/>
            <person name="Mori K."/>
        </authorList>
    </citation>
    <scope>NUCLEOTIDE SEQUENCE [LARGE SCALE GENOMIC DNA]</scope>
    <source>
        <strain evidence="2 3">CCM 7609</strain>
    </source>
</reference>
<feature type="compositionally biased region" description="Basic and acidic residues" evidence="1">
    <location>
        <begin position="49"/>
        <end position="59"/>
    </location>
</feature>
<protein>
    <submittedName>
        <fullName evidence="2">Uncharacterized protein</fullName>
    </submittedName>
</protein>
<keyword evidence="3" id="KW-1185">Reference proteome</keyword>
<accession>A0ABV5G673</accession>
<evidence type="ECO:0000256" key="1">
    <source>
        <dbReference type="SAM" id="MobiDB-lite"/>
    </source>
</evidence>
<name>A0ABV5G673_9MICC</name>
<dbReference type="EMBL" id="JBHMFI010000002">
    <property type="protein sequence ID" value="MFB9074448.1"/>
    <property type="molecule type" value="Genomic_DNA"/>
</dbReference>
<proteinExistence type="predicted"/>
<gene>
    <name evidence="2" type="ORF">ACFFX0_25955</name>
</gene>
<feature type="region of interest" description="Disordered" evidence="1">
    <location>
        <begin position="1"/>
        <end position="80"/>
    </location>
</feature>
<organism evidence="2 3">
    <name type="scientific">Citricoccus parietis</name>
    <dbReference type="NCBI Taxonomy" id="592307"/>
    <lineage>
        <taxon>Bacteria</taxon>
        <taxon>Bacillati</taxon>
        <taxon>Actinomycetota</taxon>
        <taxon>Actinomycetes</taxon>
        <taxon>Micrococcales</taxon>
        <taxon>Micrococcaceae</taxon>
        <taxon>Citricoccus</taxon>
    </lineage>
</organism>
<evidence type="ECO:0000313" key="3">
    <source>
        <dbReference type="Proteomes" id="UP001589575"/>
    </source>
</evidence>
<sequence>MRRAPGHRRGLRPHAANAASDSSPHRCTPPEARHQVPGSGRAGSRLRRRVADLLRRPNELRPSSQGRHLDLRTGTQESAR</sequence>
<feature type="compositionally biased region" description="Basic residues" evidence="1">
    <location>
        <begin position="1"/>
        <end position="12"/>
    </location>
</feature>
<dbReference type="Proteomes" id="UP001589575">
    <property type="component" value="Unassembled WGS sequence"/>
</dbReference>
<comment type="caution">
    <text evidence="2">The sequence shown here is derived from an EMBL/GenBank/DDBJ whole genome shotgun (WGS) entry which is preliminary data.</text>
</comment>